<dbReference type="Proteomes" id="UP000059847">
    <property type="component" value="Chromosome"/>
</dbReference>
<dbReference type="PANTHER" id="PTHR37424:SF1">
    <property type="entry name" value="BACTERIOFERRITIN-ASSOCIATED FERREDOXIN"/>
    <property type="match status" value="1"/>
</dbReference>
<gene>
    <name evidence="11" type="ORF">AOC03_01700</name>
</gene>
<dbReference type="GO" id="GO:0046872">
    <property type="term" value="F:metal ion binding"/>
    <property type="evidence" value="ECO:0007669"/>
    <property type="project" value="UniProtKB-KW"/>
</dbReference>
<name>A0A0M4T6A3_9GAMM</name>
<evidence type="ECO:0000256" key="6">
    <source>
        <dbReference type="ARBA" id="ARBA00023014"/>
    </source>
</evidence>
<evidence type="ECO:0000256" key="3">
    <source>
        <dbReference type="ARBA" id="ARBA00022723"/>
    </source>
</evidence>
<dbReference type="Gene3D" id="1.10.10.1100">
    <property type="entry name" value="BFD-like [2Fe-2S]-binding domain"/>
    <property type="match status" value="1"/>
</dbReference>
<keyword evidence="5" id="KW-0408">Iron</keyword>
<accession>A0A0M4T6A3</accession>
<evidence type="ECO:0000259" key="10">
    <source>
        <dbReference type="Pfam" id="PF04324"/>
    </source>
</evidence>
<keyword evidence="3" id="KW-0479">Metal-binding</keyword>
<sequence length="63" mass="6854">MYVCICNNVKDKQIQAAIASGIDTLDGLKDTLDVATCCGCCEPMVNDYLYEHHANLDVLAFAV</sequence>
<keyword evidence="1" id="KW-0813">Transport</keyword>
<keyword evidence="12" id="KW-1185">Reference proteome</keyword>
<protein>
    <recommendedName>
        <fullName evidence="8">Bacterioferritin-associated ferredoxin</fullName>
    </recommendedName>
</protein>
<evidence type="ECO:0000256" key="1">
    <source>
        <dbReference type="ARBA" id="ARBA00022448"/>
    </source>
</evidence>
<dbReference type="RefSeq" id="WP_062533317.1">
    <property type="nucleotide sequence ID" value="NZ_CP012678.1"/>
</dbReference>
<keyword evidence="6" id="KW-0411">Iron-sulfur</keyword>
<dbReference type="GO" id="GO:0051537">
    <property type="term" value="F:2 iron, 2 sulfur cluster binding"/>
    <property type="evidence" value="ECO:0007669"/>
    <property type="project" value="UniProtKB-KW"/>
</dbReference>
<keyword evidence="4" id="KW-0249">Electron transport</keyword>
<dbReference type="EMBL" id="CP012678">
    <property type="protein sequence ID" value="ALF58921.1"/>
    <property type="molecule type" value="Genomic_DNA"/>
</dbReference>
<proteinExistence type="inferred from homology"/>
<evidence type="ECO:0000256" key="4">
    <source>
        <dbReference type="ARBA" id="ARBA00022982"/>
    </source>
</evidence>
<comment type="similarity">
    <text evidence="9">Belongs to the Bfd family.</text>
</comment>
<evidence type="ECO:0000256" key="9">
    <source>
        <dbReference type="ARBA" id="ARBA00046332"/>
    </source>
</evidence>
<dbReference type="PANTHER" id="PTHR37424">
    <property type="entry name" value="BACTERIOFERRITIN-ASSOCIATED FERREDOXIN"/>
    <property type="match status" value="1"/>
</dbReference>
<dbReference type="InterPro" id="IPR052371">
    <property type="entry name" value="BFD-associated_ferredoxin"/>
</dbReference>
<dbReference type="OrthoDB" id="9815350at2"/>
<organism evidence="11 12">
    <name type="scientific">Psychrobacter urativorans</name>
    <dbReference type="NCBI Taxonomy" id="45610"/>
    <lineage>
        <taxon>Bacteria</taxon>
        <taxon>Pseudomonadati</taxon>
        <taxon>Pseudomonadota</taxon>
        <taxon>Gammaproteobacteria</taxon>
        <taxon>Moraxellales</taxon>
        <taxon>Moraxellaceae</taxon>
        <taxon>Psychrobacter</taxon>
    </lineage>
</organism>
<evidence type="ECO:0000256" key="7">
    <source>
        <dbReference type="ARBA" id="ARBA00034078"/>
    </source>
</evidence>
<feature type="domain" description="BFD-like [2Fe-2S]-binding" evidence="10">
    <location>
        <begin position="2"/>
        <end position="49"/>
    </location>
</feature>
<evidence type="ECO:0000256" key="2">
    <source>
        <dbReference type="ARBA" id="ARBA00022714"/>
    </source>
</evidence>
<reference evidence="11 12" key="1">
    <citation type="submission" date="2015-09" db="EMBL/GenBank/DDBJ databases">
        <title>Complete genome of Psychrobacter urativorans R10.10B.</title>
        <authorList>
            <person name="See-Too W.S."/>
            <person name="Chan K.G."/>
        </authorList>
    </citation>
    <scope>NUCLEOTIDE SEQUENCE [LARGE SCALE GENOMIC DNA]</scope>
    <source>
        <strain evidence="11 12">R10.10B</strain>
    </source>
</reference>
<evidence type="ECO:0000256" key="5">
    <source>
        <dbReference type="ARBA" id="ARBA00023004"/>
    </source>
</evidence>
<dbReference type="Pfam" id="PF04324">
    <property type="entry name" value="Fer2_BFD"/>
    <property type="match status" value="1"/>
</dbReference>
<dbReference type="InterPro" id="IPR041854">
    <property type="entry name" value="BFD-like_2Fe2S-bd_dom_sf"/>
</dbReference>
<comment type="cofactor">
    <cofactor evidence="7">
        <name>[2Fe-2S] cluster</name>
        <dbReference type="ChEBI" id="CHEBI:190135"/>
    </cofactor>
</comment>
<evidence type="ECO:0000313" key="11">
    <source>
        <dbReference type="EMBL" id="ALF58921.1"/>
    </source>
</evidence>
<dbReference type="AlphaFoldDB" id="A0A0M4T6A3"/>
<dbReference type="KEGG" id="pur:AOC03_01700"/>
<dbReference type="STRING" id="45610.AOC03_01700"/>
<keyword evidence="2" id="KW-0001">2Fe-2S</keyword>
<evidence type="ECO:0000256" key="8">
    <source>
        <dbReference type="ARBA" id="ARBA00039386"/>
    </source>
</evidence>
<evidence type="ECO:0000313" key="12">
    <source>
        <dbReference type="Proteomes" id="UP000059847"/>
    </source>
</evidence>
<dbReference type="InterPro" id="IPR007419">
    <property type="entry name" value="BFD-like_2Fe2S-bd_dom"/>
</dbReference>